<proteinExistence type="inferred from homology"/>
<dbReference type="EC" id="4.2.1.136" evidence="6"/>
<dbReference type="PROSITE" id="PS51383">
    <property type="entry name" value="YJEF_C_3"/>
    <property type="match status" value="1"/>
</dbReference>
<evidence type="ECO:0000256" key="5">
    <source>
        <dbReference type="ARBA" id="ARBA00023239"/>
    </source>
</evidence>
<organism evidence="8 9">
    <name type="scientific">Novosphingobium hassiacum</name>
    <dbReference type="NCBI Taxonomy" id="173676"/>
    <lineage>
        <taxon>Bacteria</taxon>
        <taxon>Pseudomonadati</taxon>
        <taxon>Pseudomonadota</taxon>
        <taxon>Alphaproteobacteria</taxon>
        <taxon>Sphingomonadales</taxon>
        <taxon>Sphingomonadaceae</taxon>
        <taxon>Novosphingobium</taxon>
    </lineage>
</organism>
<name>A0A7W6EV88_9SPHN</name>
<feature type="binding site" evidence="6">
    <location>
        <position position="175"/>
    </location>
    <ligand>
        <name>(6S)-NADPHX</name>
        <dbReference type="ChEBI" id="CHEBI:64076"/>
    </ligand>
</feature>
<dbReference type="PANTHER" id="PTHR12592:SF0">
    <property type="entry name" value="ATP-DEPENDENT (S)-NAD(P)H-HYDRATE DEHYDRATASE"/>
    <property type="match status" value="1"/>
</dbReference>
<evidence type="ECO:0000259" key="7">
    <source>
        <dbReference type="PROSITE" id="PS51383"/>
    </source>
</evidence>
<keyword evidence="8" id="KW-0808">Transferase</keyword>
<feature type="domain" description="YjeF C-terminal" evidence="7">
    <location>
        <begin position="18"/>
        <end position="301"/>
    </location>
</feature>
<comment type="caution">
    <text evidence="8">The sequence shown here is derived from an EMBL/GenBank/DDBJ whole genome shotgun (WGS) entry which is preliminary data.</text>
</comment>
<dbReference type="NCBIfam" id="TIGR00196">
    <property type="entry name" value="yjeF_cterm"/>
    <property type="match status" value="1"/>
</dbReference>
<gene>
    <name evidence="6" type="primary">nnrD</name>
    <name evidence="8" type="ORF">GGQ88_001182</name>
</gene>
<dbReference type="Pfam" id="PF01256">
    <property type="entry name" value="Carb_kinase"/>
    <property type="match status" value="1"/>
</dbReference>
<evidence type="ECO:0000256" key="3">
    <source>
        <dbReference type="ARBA" id="ARBA00022857"/>
    </source>
</evidence>
<comment type="similarity">
    <text evidence="6">Belongs to the NnrD/CARKD family.</text>
</comment>
<accession>A0A7W6EV88</accession>
<dbReference type="AlphaFoldDB" id="A0A7W6EV88"/>
<keyword evidence="2 6" id="KW-0067">ATP-binding</keyword>
<evidence type="ECO:0000256" key="6">
    <source>
        <dbReference type="HAMAP-Rule" id="MF_01965"/>
    </source>
</evidence>
<dbReference type="GO" id="GO:0052855">
    <property type="term" value="F:ADP-dependent NAD(P)H-hydrate dehydratase activity"/>
    <property type="evidence" value="ECO:0007669"/>
    <property type="project" value="UniProtKB-UniRule"/>
</dbReference>
<comment type="catalytic activity">
    <reaction evidence="6">
        <text>(6S)-NADPHX + ADP = AMP + phosphate + NADPH + H(+)</text>
        <dbReference type="Rhea" id="RHEA:32235"/>
        <dbReference type="ChEBI" id="CHEBI:15378"/>
        <dbReference type="ChEBI" id="CHEBI:43474"/>
        <dbReference type="ChEBI" id="CHEBI:57783"/>
        <dbReference type="ChEBI" id="CHEBI:64076"/>
        <dbReference type="ChEBI" id="CHEBI:456215"/>
        <dbReference type="ChEBI" id="CHEBI:456216"/>
        <dbReference type="EC" id="4.2.1.136"/>
    </reaction>
</comment>
<dbReference type="PANTHER" id="PTHR12592">
    <property type="entry name" value="ATP-DEPENDENT (S)-NAD(P)H-HYDRATE DEHYDRATASE FAMILY MEMBER"/>
    <property type="match status" value="1"/>
</dbReference>
<keyword evidence="3 6" id="KW-0521">NADP</keyword>
<protein>
    <recommendedName>
        <fullName evidence="6">ADP-dependent (S)-NAD(P)H-hydrate dehydratase</fullName>
        <ecNumber evidence="6">4.2.1.136</ecNumber>
    </recommendedName>
    <alternativeName>
        <fullName evidence="6">ADP-dependent NAD(P)HX dehydratase</fullName>
    </alternativeName>
</protein>
<dbReference type="InterPro" id="IPR000631">
    <property type="entry name" value="CARKD"/>
</dbReference>
<comment type="caution">
    <text evidence="6">Lacks conserved residue(s) required for the propagation of feature annotation.</text>
</comment>
<keyword evidence="4 6" id="KW-0520">NAD</keyword>
<dbReference type="GO" id="GO:0016301">
    <property type="term" value="F:kinase activity"/>
    <property type="evidence" value="ECO:0007669"/>
    <property type="project" value="UniProtKB-KW"/>
</dbReference>
<evidence type="ECO:0000256" key="1">
    <source>
        <dbReference type="ARBA" id="ARBA00022741"/>
    </source>
</evidence>
<evidence type="ECO:0000256" key="2">
    <source>
        <dbReference type="ARBA" id="ARBA00022840"/>
    </source>
</evidence>
<comment type="cofactor">
    <cofactor evidence="6">
        <name>Mg(2+)</name>
        <dbReference type="ChEBI" id="CHEBI:18420"/>
    </cofactor>
</comment>
<dbReference type="GO" id="GO:0046496">
    <property type="term" value="P:nicotinamide nucleotide metabolic process"/>
    <property type="evidence" value="ECO:0007669"/>
    <property type="project" value="UniProtKB-UniRule"/>
</dbReference>
<dbReference type="GO" id="GO:0005524">
    <property type="term" value="F:ATP binding"/>
    <property type="evidence" value="ECO:0007669"/>
    <property type="project" value="UniProtKB-KW"/>
</dbReference>
<feature type="binding site" evidence="6">
    <location>
        <begin position="212"/>
        <end position="216"/>
    </location>
    <ligand>
        <name>AMP</name>
        <dbReference type="ChEBI" id="CHEBI:456215"/>
    </ligand>
</feature>
<comment type="subunit">
    <text evidence="6">Homotetramer.</text>
</comment>
<comment type="catalytic activity">
    <reaction evidence="6">
        <text>(6S)-NADHX + ADP = AMP + phosphate + NADH + H(+)</text>
        <dbReference type="Rhea" id="RHEA:32223"/>
        <dbReference type="ChEBI" id="CHEBI:15378"/>
        <dbReference type="ChEBI" id="CHEBI:43474"/>
        <dbReference type="ChEBI" id="CHEBI:57945"/>
        <dbReference type="ChEBI" id="CHEBI:64074"/>
        <dbReference type="ChEBI" id="CHEBI:456215"/>
        <dbReference type="ChEBI" id="CHEBI:456216"/>
        <dbReference type="EC" id="4.2.1.136"/>
    </reaction>
</comment>
<keyword evidence="5 6" id="KW-0456">Lyase</keyword>
<dbReference type="GO" id="GO:0052856">
    <property type="term" value="F:NAD(P)HX epimerase activity"/>
    <property type="evidence" value="ECO:0007669"/>
    <property type="project" value="TreeGrafter"/>
</dbReference>
<dbReference type="HAMAP" id="MF_01965">
    <property type="entry name" value="NADHX_dehydratase"/>
    <property type="match status" value="1"/>
</dbReference>
<evidence type="ECO:0000256" key="4">
    <source>
        <dbReference type="ARBA" id="ARBA00023027"/>
    </source>
</evidence>
<sequence length="302" mass="30527">MSPIRWSLLVGSALTLDGAWLRANPLPQPDEQADKNARGRVVVVGGCLTVPGGVRLTAEAALRAGAGKVQVATIEAAAVAIGAFLPEIAVWPLKANAVGEIDAGLAELDSHLAKCDALVLGPAMGCADQASLLVAAVMGHDVEGGLVLDAAALMTLGTHAEALRRRASPAVLTPHIGEIAALLDRAASEIESDREVAVVECAQRFGAVVVLKGSVSYVAAPDGTVFAYSGGNVGLATGGSGDVMAGIAGALIARGTPPLTAALWSVWLHGEAGRRCAEAIGPLGFLASELLSFIPQVMDRAG</sequence>
<feature type="binding site" evidence="6">
    <location>
        <position position="242"/>
    </location>
    <ligand>
        <name>(6S)-NADPHX</name>
        <dbReference type="ChEBI" id="CHEBI:64076"/>
    </ligand>
</feature>
<dbReference type="GO" id="GO:0110051">
    <property type="term" value="P:metabolite repair"/>
    <property type="evidence" value="ECO:0007669"/>
    <property type="project" value="TreeGrafter"/>
</dbReference>
<dbReference type="CDD" id="cd01171">
    <property type="entry name" value="YXKO-related"/>
    <property type="match status" value="1"/>
</dbReference>
<keyword evidence="1 6" id="KW-0547">Nucleotide-binding</keyword>
<feature type="binding site" evidence="6">
    <location>
        <position position="241"/>
    </location>
    <ligand>
        <name>AMP</name>
        <dbReference type="ChEBI" id="CHEBI:456215"/>
    </ligand>
</feature>
<dbReference type="RefSeq" id="WP_343057104.1">
    <property type="nucleotide sequence ID" value="NZ_JACICY010000002.1"/>
</dbReference>
<dbReference type="EMBL" id="JACICY010000002">
    <property type="protein sequence ID" value="MBB3859921.1"/>
    <property type="molecule type" value="Genomic_DNA"/>
</dbReference>
<comment type="function">
    <text evidence="6">Catalyzes the dehydration of the S-form of NAD(P)HX at the expense of ADP, which is converted to AMP. Together with NAD(P)HX epimerase, which catalyzes the epimerization of the S- and R-forms, the enzyme allows the repair of both epimers of NAD(P)HX, a damaged form of NAD(P)H that is a result of enzymatic or heat-dependent hydration.</text>
</comment>
<dbReference type="Gene3D" id="3.40.1190.20">
    <property type="match status" value="1"/>
</dbReference>
<keyword evidence="8" id="KW-0418">Kinase</keyword>
<evidence type="ECO:0000313" key="9">
    <source>
        <dbReference type="Proteomes" id="UP000562395"/>
    </source>
</evidence>
<dbReference type="InterPro" id="IPR029056">
    <property type="entry name" value="Ribokinase-like"/>
</dbReference>
<dbReference type="Proteomes" id="UP000562395">
    <property type="component" value="Unassembled WGS sequence"/>
</dbReference>
<keyword evidence="9" id="KW-1185">Reference proteome</keyword>
<reference evidence="8 9" key="1">
    <citation type="submission" date="2020-08" db="EMBL/GenBank/DDBJ databases">
        <title>Genomic Encyclopedia of Type Strains, Phase IV (KMG-IV): sequencing the most valuable type-strain genomes for metagenomic binning, comparative biology and taxonomic classification.</title>
        <authorList>
            <person name="Goeker M."/>
        </authorList>
    </citation>
    <scope>NUCLEOTIDE SEQUENCE [LARGE SCALE GENOMIC DNA]</scope>
    <source>
        <strain evidence="8 9">DSM 14552</strain>
    </source>
</reference>
<evidence type="ECO:0000313" key="8">
    <source>
        <dbReference type="EMBL" id="MBB3859921.1"/>
    </source>
</evidence>
<dbReference type="SUPFAM" id="SSF53613">
    <property type="entry name" value="Ribokinase-like"/>
    <property type="match status" value="1"/>
</dbReference>